<dbReference type="PANTHER" id="PTHR39465">
    <property type="entry name" value="DNA LIGASE D, 3'-PHOSPHOESTERASE DOMAIN"/>
    <property type="match status" value="1"/>
</dbReference>
<sequence length="249" mass="28058">MIIILRVCINNLIESASHATGSLLIWDTGEYEVLDRDPPAVETDDDDDESLDRAGPFREPENERLIRAFKSAYIRLRLYGTRLAQNYTVTLRLPSRNDVAMPLRGPRKRRRRVSPSLKSRSGTVSEAEKMDWGHVGARVESAVGAASDDEEDARMRGDNAYPGTTNSIGSVHQRRWYLSLDKRNSGFVKAGGDGIWRRGDGDVGGFEAFFVRGPEVERSLVMERLSEEVMKDEGVEGFVARKMWRPVLE</sequence>
<comment type="caution">
    <text evidence="2">The sequence shown here is derived from an EMBL/GenBank/DDBJ whole genome shotgun (WGS) entry which is preliminary data.</text>
</comment>
<dbReference type="EMBL" id="WWBZ02000022">
    <property type="protein sequence ID" value="KAF4307610.1"/>
    <property type="molecule type" value="Genomic_DNA"/>
</dbReference>
<proteinExistence type="predicted"/>
<gene>
    <name evidence="2" type="ORF">GTA08_BOTSDO04727</name>
</gene>
<dbReference type="OrthoDB" id="2588098at2759"/>
<reference evidence="2" key="1">
    <citation type="submission" date="2020-04" db="EMBL/GenBank/DDBJ databases">
        <title>Genome Assembly and Annotation of Botryosphaeria dothidea sdau 11-99, a Latent Pathogen of Apple Fruit Ring Rot in China.</title>
        <authorList>
            <person name="Yu C."/>
            <person name="Diao Y."/>
            <person name="Lu Q."/>
            <person name="Zhao J."/>
            <person name="Cui S."/>
            <person name="Peng C."/>
            <person name="He B."/>
            <person name="Liu H."/>
        </authorList>
    </citation>
    <scope>NUCLEOTIDE SEQUENCE [LARGE SCALE GENOMIC DNA]</scope>
    <source>
        <strain evidence="2">Sdau11-99</strain>
    </source>
</reference>
<dbReference type="PANTHER" id="PTHR39465:SF1">
    <property type="entry name" value="DNA LIGASE D 3'-PHOSPHOESTERASE DOMAIN-CONTAINING PROTEIN"/>
    <property type="match status" value="1"/>
</dbReference>
<feature type="region of interest" description="Disordered" evidence="1">
    <location>
        <begin position="143"/>
        <end position="165"/>
    </location>
</feature>
<name>A0A8H4IU29_9PEZI</name>
<dbReference type="Proteomes" id="UP000572817">
    <property type="component" value="Unassembled WGS sequence"/>
</dbReference>
<dbReference type="AlphaFoldDB" id="A0A8H4IU29"/>
<evidence type="ECO:0000256" key="1">
    <source>
        <dbReference type="SAM" id="MobiDB-lite"/>
    </source>
</evidence>
<evidence type="ECO:0000313" key="3">
    <source>
        <dbReference type="Proteomes" id="UP000572817"/>
    </source>
</evidence>
<accession>A0A8H4IU29</accession>
<feature type="region of interest" description="Disordered" evidence="1">
    <location>
        <begin position="36"/>
        <end position="57"/>
    </location>
</feature>
<evidence type="ECO:0000313" key="2">
    <source>
        <dbReference type="EMBL" id="KAF4307610.1"/>
    </source>
</evidence>
<protein>
    <recommendedName>
        <fullName evidence="4">DNA ligase D 3'-phosphoesterase domain-containing protein</fullName>
    </recommendedName>
</protein>
<keyword evidence="3" id="KW-1185">Reference proteome</keyword>
<organism evidence="2 3">
    <name type="scientific">Botryosphaeria dothidea</name>
    <dbReference type="NCBI Taxonomy" id="55169"/>
    <lineage>
        <taxon>Eukaryota</taxon>
        <taxon>Fungi</taxon>
        <taxon>Dikarya</taxon>
        <taxon>Ascomycota</taxon>
        <taxon>Pezizomycotina</taxon>
        <taxon>Dothideomycetes</taxon>
        <taxon>Dothideomycetes incertae sedis</taxon>
        <taxon>Botryosphaeriales</taxon>
        <taxon>Botryosphaeriaceae</taxon>
        <taxon>Botryosphaeria</taxon>
    </lineage>
</organism>
<evidence type="ECO:0008006" key="4">
    <source>
        <dbReference type="Google" id="ProtNLM"/>
    </source>
</evidence>
<feature type="region of interest" description="Disordered" evidence="1">
    <location>
        <begin position="100"/>
        <end position="128"/>
    </location>
</feature>